<comment type="caution">
    <text evidence="1">The sequence shown here is derived from an EMBL/GenBank/DDBJ whole genome shotgun (WGS) entry which is preliminary data.</text>
</comment>
<dbReference type="AlphaFoldDB" id="A0A9N8YRD6"/>
<evidence type="ECO:0000313" key="2">
    <source>
        <dbReference type="Proteomes" id="UP000789570"/>
    </source>
</evidence>
<organism evidence="1 2">
    <name type="scientific">Funneliformis caledonium</name>
    <dbReference type="NCBI Taxonomy" id="1117310"/>
    <lineage>
        <taxon>Eukaryota</taxon>
        <taxon>Fungi</taxon>
        <taxon>Fungi incertae sedis</taxon>
        <taxon>Mucoromycota</taxon>
        <taxon>Glomeromycotina</taxon>
        <taxon>Glomeromycetes</taxon>
        <taxon>Glomerales</taxon>
        <taxon>Glomeraceae</taxon>
        <taxon>Funneliformis</taxon>
    </lineage>
</organism>
<gene>
    <name evidence="1" type="ORF">FCALED_LOCUS675</name>
</gene>
<dbReference type="OrthoDB" id="2440769at2759"/>
<accession>A0A9N8YRD6</accession>
<evidence type="ECO:0000313" key="1">
    <source>
        <dbReference type="EMBL" id="CAG8442801.1"/>
    </source>
</evidence>
<name>A0A9N8YRD6_9GLOM</name>
<sequence length="64" mass="7508">MPGELKRMQTIVEQNNRPFYMHITEGNEISEILPGYRCHSDSKFSDIEIAPSYAIISLYQQLFR</sequence>
<proteinExistence type="predicted"/>
<dbReference type="Proteomes" id="UP000789570">
    <property type="component" value="Unassembled WGS sequence"/>
</dbReference>
<keyword evidence="2" id="KW-1185">Reference proteome</keyword>
<protein>
    <submittedName>
        <fullName evidence="1">3545_t:CDS:1</fullName>
    </submittedName>
</protein>
<reference evidence="1" key="1">
    <citation type="submission" date="2021-06" db="EMBL/GenBank/DDBJ databases">
        <authorList>
            <person name="Kallberg Y."/>
            <person name="Tangrot J."/>
            <person name="Rosling A."/>
        </authorList>
    </citation>
    <scope>NUCLEOTIDE SEQUENCE</scope>
    <source>
        <strain evidence="1">UK204</strain>
    </source>
</reference>
<dbReference type="EMBL" id="CAJVPQ010000070">
    <property type="protein sequence ID" value="CAG8442801.1"/>
    <property type="molecule type" value="Genomic_DNA"/>
</dbReference>